<dbReference type="Pfam" id="PF20009">
    <property type="entry name" value="GEVED"/>
    <property type="match status" value="2"/>
</dbReference>
<evidence type="ECO:0000259" key="3">
    <source>
        <dbReference type="PROSITE" id="PS50093"/>
    </source>
</evidence>
<proteinExistence type="inferred from homology"/>
<dbReference type="InterPro" id="IPR022409">
    <property type="entry name" value="PKD/Chitinase_dom"/>
</dbReference>
<dbReference type="SUPFAM" id="SSF54001">
    <property type="entry name" value="Cysteine proteinases"/>
    <property type="match status" value="1"/>
</dbReference>
<comment type="similarity">
    <text evidence="1">Belongs to the peptidase C1 family.</text>
</comment>
<dbReference type="InterPro" id="IPR026444">
    <property type="entry name" value="Secre_tail"/>
</dbReference>
<evidence type="ECO:0000256" key="2">
    <source>
        <dbReference type="SAM" id="SignalP"/>
    </source>
</evidence>
<dbReference type="OrthoDB" id="1489094at2"/>
<feature type="signal peptide" evidence="2">
    <location>
        <begin position="1"/>
        <end position="20"/>
    </location>
</feature>
<reference evidence="4 5" key="1">
    <citation type="submission" date="2018-08" db="EMBL/GenBank/DDBJ databases">
        <title>Pallidiluteibacterium maritimus gen. nov., sp. nov., isolated from coastal sediment.</title>
        <authorList>
            <person name="Zhou L.Y."/>
        </authorList>
    </citation>
    <scope>NUCLEOTIDE SEQUENCE [LARGE SCALE GENOMIC DNA]</scope>
    <source>
        <strain evidence="4 5">XSD2</strain>
    </source>
</reference>
<feature type="domain" description="PKD" evidence="3">
    <location>
        <begin position="1016"/>
        <end position="1101"/>
    </location>
</feature>
<evidence type="ECO:0000313" key="4">
    <source>
        <dbReference type="EMBL" id="RIJ47743.1"/>
    </source>
</evidence>
<dbReference type="Pfam" id="PF00112">
    <property type="entry name" value="Peptidase_C1"/>
    <property type="match status" value="1"/>
</dbReference>
<dbReference type="SMART" id="SM00645">
    <property type="entry name" value="Pept_C1"/>
    <property type="match status" value="1"/>
</dbReference>
<evidence type="ECO:0000256" key="1">
    <source>
        <dbReference type="ARBA" id="ARBA00008455"/>
    </source>
</evidence>
<keyword evidence="2" id="KW-0732">Signal</keyword>
<dbReference type="Gene3D" id="2.60.40.10">
    <property type="entry name" value="Immunoglobulins"/>
    <property type="match status" value="5"/>
</dbReference>
<dbReference type="InterPro" id="IPR000668">
    <property type="entry name" value="Peptidase_C1A_C"/>
</dbReference>
<dbReference type="GO" id="GO:0008234">
    <property type="term" value="F:cysteine-type peptidase activity"/>
    <property type="evidence" value="ECO:0007669"/>
    <property type="project" value="InterPro"/>
</dbReference>
<name>A0A399T1C0_9BACT</name>
<dbReference type="InterPro" id="IPR013128">
    <property type="entry name" value="Peptidase_C1A"/>
</dbReference>
<dbReference type="EMBL" id="QWGR01000007">
    <property type="protein sequence ID" value="RIJ47743.1"/>
    <property type="molecule type" value="Genomic_DNA"/>
</dbReference>
<dbReference type="NCBIfam" id="TIGR04183">
    <property type="entry name" value="Por_Secre_tail"/>
    <property type="match status" value="1"/>
</dbReference>
<dbReference type="InterPro" id="IPR035986">
    <property type="entry name" value="PKD_dom_sf"/>
</dbReference>
<dbReference type="InterPro" id="IPR013783">
    <property type="entry name" value="Ig-like_fold"/>
</dbReference>
<evidence type="ECO:0000313" key="5">
    <source>
        <dbReference type="Proteomes" id="UP000265926"/>
    </source>
</evidence>
<dbReference type="Pfam" id="PF18911">
    <property type="entry name" value="PKD_4"/>
    <property type="match status" value="5"/>
</dbReference>
<feature type="domain" description="PKD" evidence="3">
    <location>
        <begin position="611"/>
        <end position="696"/>
    </location>
</feature>
<feature type="domain" description="PKD" evidence="3">
    <location>
        <begin position="701"/>
        <end position="781"/>
    </location>
</feature>
<organism evidence="4 5">
    <name type="scientific">Maribellus luteus</name>
    <dbReference type="NCBI Taxonomy" id="2305463"/>
    <lineage>
        <taxon>Bacteria</taxon>
        <taxon>Pseudomonadati</taxon>
        <taxon>Bacteroidota</taxon>
        <taxon>Bacteroidia</taxon>
        <taxon>Marinilabiliales</taxon>
        <taxon>Prolixibacteraceae</taxon>
        <taxon>Maribellus</taxon>
    </lineage>
</organism>
<dbReference type="PANTHER" id="PTHR12411">
    <property type="entry name" value="CYSTEINE PROTEASE FAMILY C1-RELATED"/>
    <property type="match status" value="1"/>
</dbReference>
<dbReference type="SUPFAM" id="SSF49299">
    <property type="entry name" value="PKD domain"/>
    <property type="match status" value="5"/>
</dbReference>
<gene>
    <name evidence="4" type="ORF">D1614_14290</name>
</gene>
<dbReference type="Gene3D" id="3.90.70.10">
    <property type="entry name" value="Cysteine proteinases"/>
    <property type="match status" value="1"/>
</dbReference>
<comment type="caution">
    <text evidence="4">The sequence shown here is derived from an EMBL/GenBank/DDBJ whole genome shotgun (WGS) entry which is preliminary data.</text>
</comment>
<dbReference type="CDD" id="cd00146">
    <property type="entry name" value="PKD"/>
    <property type="match status" value="5"/>
</dbReference>
<sequence length="1334" mass="145861">MKRPELLLVFFAFVFLSAHASAQTKNQHFKMLGSSPKTVEVNQAFTESSEINLFDRNVNKIYGLAVSATIQLNSEDSKVEFVLLDENFNEYLIYESYGRITKDLQEDIEAVSEETCILDGVKIKSVKVIINDASVQVKSFQYSDRSEFAQNVNELRKERVKEQHKEKVARINSYLKEKGEKWVAGITSVSELSYAERKSLYGQSNFPSGFEFYAGGVISTESTTTISLKSATAASPYVGEWDWRNRHGKNWISPITNQGACGSCWAFASTGAVEAMVNVYFNQQINPDLSEQDVLSCSAGGTCSGGYPSRALDYIKNTGIVDENTFPYQQADLDCALKGNNPSQKFKIQGRVDFGSTLYPKSDDNLKKMLIEKGPVSGGLYDWSHAMVLVGYKVVEEGDRFYYRDLNLQRYWVEVQAGDPLIGKTVWIFKNSWGIYHGDQGYVYVETPISNIGWTHAIQTPITSLVNDYKVVCEDRDGDGYYWWGIGAKPEGLNIPDQADGNDSDPNLGPLDEYGYCIPLNATPVANFTANSTDINTSESVAFTDRSTNVPSSWSWTFEGGNPASSSTKNPVVTYAVSGSYNVSLTVTNANGSDTKTITDFITVSKPVILPVADFSVNTTSVTAGGSISFQDQSSNNPTSWFWEFTGGSPSTSTDQNPIVTYSTTGTYQVKLTVTNADGSDTKIADNLIEVTAVPVIKTPPVADFSASQTTINSGETINFSDLSTNAPTSRSWTFAGGTPSASTLQNPSITYAKAGNYSVSLTVANADGSDTKTLEGFIQVKDPVLEPVADFASNRNKVMEGEQVSFSDQSLNNPVSWNWVFEGGTPSSSTERNPVVTYKNANSYKVSLTVKNDGGTNTKIIDNYILVEKPQPEYCIPSPIASSEWISKVQIGGNYHSSSSEGYADFTSTTFRLEAGSSYSVQLTPGFDPRSKFEYWAVWIDYNQDYAFTEDEKVYSASKSKTMVSGQIYIPTSMELTTRMRIAMGGVDPTACEYNQLGEVEDYTVVISQPVPQPPVADFAANIYTVTEGESVQFSDLSANDPTSWSWTFPGAATTSSSQQNPTITYPTAGVYNVSLTVANALGTSSLTKTSFINVVAKGEATYCTPVNINSSSCYINEIAVGNFTAQSGADKYSFSHEVINLNPGGTYNVELYPSDYSVRNFWRIWVDFNGDGDFDDSDETLLTVNNHKGSVISSIAIPSYANGTARLRITMKSGKAPASCDDNFDGEVEDYEVSFGSLPGQGMASSDNSMDVINKNFLSVYPNPTQDNVNLQLSEVGENDSYAVYNSVGSKIMENQISSALNVINLSSQPPGMYIITVKAKNHIYTSKIIRK</sequence>
<accession>A0A399T1C0</accession>
<dbReference type="CDD" id="cd02248">
    <property type="entry name" value="Peptidase_C1A"/>
    <property type="match status" value="1"/>
</dbReference>
<dbReference type="InterPro" id="IPR000169">
    <property type="entry name" value="Pept_cys_AS"/>
</dbReference>
<feature type="chain" id="PRO_5017185949" evidence="2">
    <location>
        <begin position="21"/>
        <end position="1334"/>
    </location>
</feature>
<feature type="domain" description="PKD" evidence="3">
    <location>
        <begin position="788"/>
        <end position="859"/>
    </location>
</feature>
<dbReference type="PROSITE" id="PS00139">
    <property type="entry name" value="THIOL_PROTEASE_CYS"/>
    <property type="match status" value="1"/>
</dbReference>
<dbReference type="PRINTS" id="PR00705">
    <property type="entry name" value="PAPAIN"/>
</dbReference>
<feature type="domain" description="PKD" evidence="3">
    <location>
        <begin position="524"/>
        <end position="604"/>
    </location>
</feature>
<dbReference type="FunFam" id="2.60.40.10:FF:000270">
    <property type="entry name" value="Cell surface protein"/>
    <property type="match status" value="1"/>
</dbReference>
<dbReference type="GO" id="GO:0006508">
    <property type="term" value="P:proteolysis"/>
    <property type="evidence" value="ECO:0007669"/>
    <property type="project" value="InterPro"/>
</dbReference>
<dbReference type="SMART" id="SM00089">
    <property type="entry name" value="PKD"/>
    <property type="match status" value="5"/>
</dbReference>
<dbReference type="PROSITE" id="PS50093">
    <property type="entry name" value="PKD"/>
    <property type="match status" value="5"/>
</dbReference>
<dbReference type="Proteomes" id="UP000265926">
    <property type="component" value="Unassembled WGS sequence"/>
</dbReference>
<dbReference type="InterPro" id="IPR038765">
    <property type="entry name" value="Papain-like_cys_pep_sf"/>
</dbReference>
<dbReference type="InterPro" id="IPR000601">
    <property type="entry name" value="PKD_dom"/>
</dbReference>
<dbReference type="Pfam" id="PF18962">
    <property type="entry name" value="Por_Secre_tail"/>
    <property type="match status" value="1"/>
</dbReference>
<keyword evidence="5" id="KW-1185">Reference proteome</keyword>
<dbReference type="InterPro" id="IPR045474">
    <property type="entry name" value="GEVED"/>
</dbReference>
<protein>
    <submittedName>
        <fullName evidence="4">PKD domain-containing protein</fullName>
    </submittedName>
</protein>
<dbReference type="InterPro" id="IPR039417">
    <property type="entry name" value="Peptidase_C1A_papain-like"/>
</dbReference>